<proteinExistence type="inferred from homology"/>
<dbReference type="InterPro" id="IPR000634">
    <property type="entry name" value="Ser/Thr_deHydtase_PyrdxlP-BS"/>
</dbReference>
<comment type="cofactor">
    <cofactor evidence="1">
        <name>pyridoxal 5'-phosphate</name>
        <dbReference type="ChEBI" id="CHEBI:597326"/>
    </cofactor>
</comment>
<evidence type="ECO:0000256" key="1">
    <source>
        <dbReference type="ARBA" id="ARBA00001933"/>
    </source>
</evidence>
<dbReference type="InterPro" id="IPR036052">
    <property type="entry name" value="TrpB-like_PALP_sf"/>
</dbReference>
<feature type="domain" description="Tryptophan synthase beta chain-like PALP" evidence="13">
    <location>
        <begin position="688"/>
        <end position="934"/>
    </location>
</feature>
<keyword evidence="7" id="KW-0663">Pyridoxal phosphate</keyword>
<dbReference type="FunFam" id="3.40.50.1100:FF:000005">
    <property type="entry name" value="Threonine dehydratase catabolic"/>
    <property type="match status" value="1"/>
</dbReference>
<organism evidence="14 15">
    <name type="scientific">Rhynchospora breviuscula</name>
    <dbReference type="NCBI Taxonomy" id="2022672"/>
    <lineage>
        <taxon>Eukaryota</taxon>
        <taxon>Viridiplantae</taxon>
        <taxon>Streptophyta</taxon>
        <taxon>Embryophyta</taxon>
        <taxon>Tracheophyta</taxon>
        <taxon>Spermatophyta</taxon>
        <taxon>Magnoliopsida</taxon>
        <taxon>Liliopsida</taxon>
        <taxon>Poales</taxon>
        <taxon>Cyperaceae</taxon>
        <taxon>Cyperoideae</taxon>
        <taxon>Rhynchosporeae</taxon>
        <taxon>Rhynchospora</taxon>
    </lineage>
</organism>
<keyword evidence="6" id="KW-0493">Microtubule</keyword>
<comment type="similarity">
    <text evidence="3">Belongs to the MAP70 family.</text>
</comment>
<feature type="coiled-coil region" evidence="11">
    <location>
        <begin position="186"/>
        <end position="321"/>
    </location>
</feature>
<evidence type="ECO:0000256" key="10">
    <source>
        <dbReference type="ARBA" id="ARBA00023239"/>
    </source>
</evidence>
<dbReference type="Gene3D" id="3.40.50.1100">
    <property type="match status" value="2"/>
</dbReference>
<feature type="coiled-coil region" evidence="11">
    <location>
        <begin position="134"/>
        <end position="161"/>
    </location>
</feature>
<feature type="region of interest" description="Disordered" evidence="12">
    <location>
        <begin position="347"/>
        <end position="373"/>
    </location>
</feature>
<dbReference type="InterPro" id="IPR009768">
    <property type="entry name" value="MAP70"/>
</dbReference>
<evidence type="ECO:0000256" key="8">
    <source>
        <dbReference type="ARBA" id="ARBA00023054"/>
    </source>
</evidence>
<protein>
    <recommendedName>
        <fullName evidence="13">Tryptophan synthase beta chain-like PALP domain-containing protein</fullName>
    </recommendedName>
</protein>
<dbReference type="SUPFAM" id="SSF53686">
    <property type="entry name" value="Tryptophan synthase beta subunit-like PLP-dependent enzymes"/>
    <property type="match status" value="1"/>
</dbReference>
<evidence type="ECO:0000256" key="11">
    <source>
        <dbReference type="SAM" id="Coils"/>
    </source>
</evidence>
<keyword evidence="5" id="KW-0963">Cytoplasm</keyword>
<sequence>MEKRRASIKPSIEVEEFINLLHGSDPVRVELTRLENEVRDKERELAEAQAEIRALKLSDRAREKACEELTEELAKVDGKLKLTESLLETRNLEIKKINEEKKAALAAQFAAEATLRRVHAAQKDDDMPPIEAILAPLEAELKLARSEIAKLQDDNRALDRLTKSKEAALLEAERTIEVALAKAALVDDLQNKNQELIKQIEICQEENKILDKMHRQKVAEVEKLTQTVRELEEAVLAGGAAANAVRDYQRKVQEMNDEMKTLDRELARAKVTANRVAVVVANEWKDANDKVMPVRQWLDERRFMQGEMQQLRDKLAISERTARSEAQLKEKYHLRLKVLEEGLRMSASGVRTSVSSRRQPNGGPDSGSKANGFLARRPSFQMRSSSTATTIVSHAKGASKSFDGRLVNGSGHSLNGSTDGSENNSDEKTNGELSNGESEDTVSGLLYDMLQKEVISLRKACHEKDQSLKDKDDAIEMLAKKVETLTKAMEVEGKKMRREMAAMEKEVAAMRVEKDQDIKAKRLSINTKPPAQNTAQLPPARYSQFCITAEESLFLSSQPLQPTFPFASLSLSLSPFLLPMASAATSSSFVTTPSPLSTRSSRRRRHLRVASSLTTSNNSISVSTTLPSSLSLKKTTPDSLQYESGFLGGVSENTQKALEEGSSTGSALGPMEYLTTILSSKVYDVAVETPLELAPKLSSRLGVNFFIKREDLQQVFSFKLRGAYNMMAKLPKEKLEKGVICSSAGNHAQGVALSARELHCDAVIVMPVTTPEIKWRSVERLGATVVLKGDSYDEAQAYAKLRGEQEGRTFIPPFDHPDVIAGQGTVGMEIIRQLNSDPIHAIFVPVGGGGLIAGIAAYVKRVRPEIKIIGVEPSDANAMALSLYHGQRVMLEHVGGFADGVAVKVVGEETFRLCRELVDGVVLVSRDAICASIKI</sequence>
<dbReference type="GO" id="GO:0006563">
    <property type="term" value="P:L-serine metabolic process"/>
    <property type="evidence" value="ECO:0007669"/>
    <property type="project" value="UniProtKB-ARBA"/>
</dbReference>
<name>A0A9Q0CNY8_9POAL</name>
<dbReference type="OrthoDB" id="2014495at2759"/>
<evidence type="ECO:0000256" key="3">
    <source>
        <dbReference type="ARBA" id="ARBA00008825"/>
    </source>
</evidence>
<evidence type="ECO:0000256" key="2">
    <source>
        <dbReference type="ARBA" id="ARBA00004245"/>
    </source>
</evidence>
<feature type="compositionally biased region" description="Polar residues" evidence="12">
    <location>
        <begin position="410"/>
        <end position="423"/>
    </location>
</feature>
<dbReference type="GO" id="GO:0030170">
    <property type="term" value="F:pyridoxal phosphate binding"/>
    <property type="evidence" value="ECO:0007669"/>
    <property type="project" value="InterPro"/>
</dbReference>
<keyword evidence="9" id="KW-0206">Cytoskeleton</keyword>
<evidence type="ECO:0000259" key="13">
    <source>
        <dbReference type="Pfam" id="PF00291"/>
    </source>
</evidence>
<evidence type="ECO:0000313" key="15">
    <source>
        <dbReference type="Proteomes" id="UP001151287"/>
    </source>
</evidence>
<dbReference type="PANTHER" id="PTHR31246:SF32">
    <property type="entry name" value="MICROTUBULE-ASSOCIATED PROTEIN 70-1"/>
    <property type="match status" value="1"/>
</dbReference>
<accession>A0A9Q0CNY8</accession>
<dbReference type="Pfam" id="PF07058">
    <property type="entry name" value="MAP70"/>
    <property type="match status" value="1"/>
</dbReference>
<comment type="similarity">
    <text evidence="4">Belongs to the serine/threonine dehydratase family.</text>
</comment>
<evidence type="ECO:0000256" key="6">
    <source>
        <dbReference type="ARBA" id="ARBA00022701"/>
    </source>
</evidence>
<feature type="region of interest" description="Disordered" evidence="12">
    <location>
        <begin position="401"/>
        <end position="441"/>
    </location>
</feature>
<evidence type="ECO:0000256" key="4">
    <source>
        <dbReference type="ARBA" id="ARBA00010869"/>
    </source>
</evidence>
<evidence type="ECO:0000313" key="14">
    <source>
        <dbReference type="EMBL" id="KAJ1697278.1"/>
    </source>
</evidence>
<dbReference type="Pfam" id="PF00291">
    <property type="entry name" value="PALP"/>
    <property type="match status" value="1"/>
</dbReference>
<feature type="compositionally biased region" description="Low complexity" evidence="12">
    <location>
        <begin position="587"/>
        <end position="599"/>
    </location>
</feature>
<keyword evidence="15" id="KW-1185">Reference proteome</keyword>
<gene>
    <name evidence="14" type="ORF">LUZ63_005790</name>
</gene>
<reference evidence="14" key="1">
    <citation type="journal article" date="2022" name="Cell">
        <title>Repeat-based holocentromeres influence genome architecture and karyotype evolution.</title>
        <authorList>
            <person name="Hofstatter P.G."/>
            <person name="Thangavel G."/>
            <person name="Lux T."/>
            <person name="Neumann P."/>
            <person name="Vondrak T."/>
            <person name="Novak P."/>
            <person name="Zhang M."/>
            <person name="Costa L."/>
            <person name="Castellani M."/>
            <person name="Scott A."/>
            <person name="Toegelov H."/>
            <person name="Fuchs J."/>
            <person name="Mata-Sucre Y."/>
            <person name="Dias Y."/>
            <person name="Vanzela A.L.L."/>
            <person name="Huettel B."/>
            <person name="Almeida C.C.S."/>
            <person name="Simkova H."/>
            <person name="Souza G."/>
            <person name="Pedrosa-Harand A."/>
            <person name="Macas J."/>
            <person name="Mayer K.F.X."/>
            <person name="Houben A."/>
            <person name="Marques A."/>
        </authorList>
    </citation>
    <scope>NUCLEOTIDE SEQUENCE</scope>
    <source>
        <strain evidence="14">RhyBre1mFocal</strain>
    </source>
</reference>
<dbReference type="AlphaFoldDB" id="A0A9Q0CNY8"/>
<dbReference type="PANTHER" id="PTHR31246">
    <property type="entry name" value="MICROTUBULE-ASSOCIATED PROTEIN 70-2"/>
    <property type="match status" value="1"/>
</dbReference>
<keyword evidence="8 11" id="KW-0175">Coiled coil</keyword>
<dbReference type="PROSITE" id="PS00165">
    <property type="entry name" value="DEHYDRATASE_SER_THR"/>
    <property type="match status" value="1"/>
</dbReference>
<evidence type="ECO:0000256" key="5">
    <source>
        <dbReference type="ARBA" id="ARBA00022490"/>
    </source>
</evidence>
<feature type="region of interest" description="Disordered" evidence="12">
    <location>
        <begin position="587"/>
        <end position="612"/>
    </location>
</feature>
<evidence type="ECO:0000256" key="12">
    <source>
        <dbReference type="SAM" id="MobiDB-lite"/>
    </source>
</evidence>
<evidence type="ECO:0000256" key="7">
    <source>
        <dbReference type="ARBA" id="ARBA00022898"/>
    </source>
</evidence>
<evidence type="ECO:0000256" key="9">
    <source>
        <dbReference type="ARBA" id="ARBA00023212"/>
    </source>
</evidence>
<dbReference type="Proteomes" id="UP001151287">
    <property type="component" value="Unassembled WGS sequence"/>
</dbReference>
<feature type="coiled-coil region" evidence="11">
    <location>
        <begin position="31"/>
        <end position="86"/>
    </location>
</feature>
<dbReference type="GO" id="GO:0007010">
    <property type="term" value="P:cytoskeleton organization"/>
    <property type="evidence" value="ECO:0007669"/>
    <property type="project" value="InterPro"/>
</dbReference>
<dbReference type="GO" id="GO:0003941">
    <property type="term" value="F:L-serine ammonia-lyase activity"/>
    <property type="evidence" value="ECO:0007669"/>
    <property type="project" value="UniProtKB-ARBA"/>
</dbReference>
<dbReference type="EMBL" id="JAMQYH010000002">
    <property type="protein sequence ID" value="KAJ1697278.1"/>
    <property type="molecule type" value="Genomic_DNA"/>
</dbReference>
<dbReference type="GO" id="GO:0005874">
    <property type="term" value="C:microtubule"/>
    <property type="evidence" value="ECO:0007669"/>
    <property type="project" value="UniProtKB-KW"/>
</dbReference>
<comment type="caution">
    <text evidence="14">The sequence shown here is derived from an EMBL/GenBank/DDBJ whole genome shotgun (WGS) entry which is preliminary data.</text>
</comment>
<keyword evidence="10" id="KW-0456">Lyase</keyword>
<comment type="subcellular location">
    <subcellularLocation>
        <location evidence="2">Cytoplasm</location>
        <location evidence="2">Cytoskeleton</location>
    </subcellularLocation>
</comment>
<feature type="compositionally biased region" description="Polar residues" evidence="12">
    <location>
        <begin position="349"/>
        <end position="359"/>
    </location>
</feature>
<dbReference type="CDD" id="cd01562">
    <property type="entry name" value="Thr-dehyd"/>
    <property type="match status" value="1"/>
</dbReference>
<dbReference type="InterPro" id="IPR001926">
    <property type="entry name" value="TrpB-like_PALP"/>
</dbReference>
<dbReference type="GO" id="GO:0008017">
    <property type="term" value="F:microtubule binding"/>
    <property type="evidence" value="ECO:0007669"/>
    <property type="project" value="InterPro"/>
</dbReference>
<feature type="coiled-coil region" evidence="11">
    <location>
        <begin position="486"/>
        <end position="513"/>
    </location>
</feature>